<evidence type="ECO:0000313" key="4">
    <source>
        <dbReference type="Proteomes" id="UP000244649"/>
    </source>
</evidence>
<proteinExistence type="predicted"/>
<keyword evidence="2" id="KW-0812">Transmembrane</keyword>
<organism evidence="3 4">
    <name type="scientific">Microbacterium testaceum</name>
    <name type="common">Aureobacterium testaceum</name>
    <name type="synonym">Brevibacterium testaceum</name>
    <dbReference type="NCBI Taxonomy" id="2033"/>
    <lineage>
        <taxon>Bacteria</taxon>
        <taxon>Bacillati</taxon>
        <taxon>Actinomycetota</taxon>
        <taxon>Actinomycetes</taxon>
        <taxon>Micrococcales</taxon>
        <taxon>Microbacteriaceae</taxon>
        <taxon>Microbacterium</taxon>
    </lineage>
</organism>
<keyword evidence="2" id="KW-1133">Transmembrane helix</keyword>
<keyword evidence="2" id="KW-0472">Membrane</keyword>
<gene>
    <name evidence="3" type="ORF">DC432_03140</name>
</gene>
<reference evidence="3 4" key="1">
    <citation type="submission" date="2018-04" db="EMBL/GenBank/DDBJ databases">
        <authorList>
            <person name="Go L.Y."/>
            <person name="Mitchell J.A."/>
        </authorList>
    </citation>
    <scope>NUCLEOTIDE SEQUENCE [LARGE SCALE GENOMIC DNA]</scope>
    <source>
        <strain evidence="3 4">TPD7010</strain>
    </source>
</reference>
<accession>A0A2T7WVV7</accession>
<feature type="transmembrane region" description="Helical" evidence="2">
    <location>
        <begin position="112"/>
        <end position="130"/>
    </location>
</feature>
<feature type="transmembrane region" description="Helical" evidence="2">
    <location>
        <begin position="136"/>
        <end position="156"/>
    </location>
</feature>
<dbReference type="AlphaFoldDB" id="A0A2T7WVV7"/>
<feature type="transmembrane region" description="Helical" evidence="2">
    <location>
        <begin position="83"/>
        <end position="105"/>
    </location>
</feature>
<feature type="compositionally biased region" description="Basic residues" evidence="1">
    <location>
        <begin position="166"/>
        <end position="177"/>
    </location>
</feature>
<name>A0A2T7WVV7_MICTE</name>
<evidence type="ECO:0000256" key="2">
    <source>
        <dbReference type="SAM" id="Phobius"/>
    </source>
</evidence>
<evidence type="ECO:0000313" key="3">
    <source>
        <dbReference type="EMBL" id="PVE78749.1"/>
    </source>
</evidence>
<protein>
    <submittedName>
        <fullName evidence="3">Uncharacterized protein</fullName>
    </submittedName>
</protein>
<comment type="caution">
    <text evidence="3">The sequence shown here is derived from an EMBL/GenBank/DDBJ whole genome shotgun (WGS) entry which is preliminary data.</text>
</comment>
<feature type="region of interest" description="Disordered" evidence="1">
    <location>
        <begin position="166"/>
        <end position="196"/>
    </location>
</feature>
<dbReference type="Proteomes" id="UP000244649">
    <property type="component" value="Unassembled WGS sequence"/>
</dbReference>
<sequence length="196" mass="20757">MPRKRVAFEPPLEPAPAEAAHHRPLAIVAGAVLVLLRAAAGALWAVSVAFALPPWLRDVAGAWSGDASEAPDVSASDLGVGTAVFLAILGSVCAVQVVLGIRILFGGNRSRVFVMLISVASISASFVGWWEFGQEISIRTTLTTLALDILVLLALSSRDAAAYARRPRARHGRRRERAGRSARSQRRAGLPPGAPR</sequence>
<feature type="transmembrane region" description="Helical" evidence="2">
    <location>
        <begin position="25"/>
        <end position="52"/>
    </location>
</feature>
<evidence type="ECO:0000256" key="1">
    <source>
        <dbReference type="SAM" id="MobiDB-lite"/>
    </source>
</evidence>
<dbReference type="EMBL" id="QDFT01000005">
    <property type="protein sequence ID" value="PVE78749.1"/>
    <property type="molecule type" value="Genomic_DNA"/>
</dbReference>